<dbReference type="Proteomes" id="UP000238206">
    <property type="component" value="Unassembled WGS sequence"/>
</dbReference>
<dbReference type="RefSeq" id="WP_105393241.1">
    <property type="nucleotide sequence ID" value="NZ_PUIQ01000062.1"/>
</dbReference>
<organism evidence="3 4">
    <name type="scientific">Burkholderia cepacia</name>
    <name type="common">Pseudomonas cepacia</name>
    <dbReference type="NCBI Taxonomy" id="292"/>
    <lineage>
        <taxon>Bacteria</taxon>
        <taxon>Pseudomonadati</taxon>
        <taxon>Pseudomonadota</taxon>
        <taxon>Betaproteobacteria</taxon>
        <taxon>Burkholderiales</taxon>
        <taxon>Burkholderiaceae</taxon>
        <taxon>Burkholderia</taxon>
        <taxon>Burkholderia cepacia complex</taxon>
    </lineage>
</organism>
<gene>
    <name evidence="3" type="ORF">C5615_32880</name>
</gene>
<sequence>MATSIVAHWSRRATKLNLHAIAVAAALLAPAAPAHADGWGCQVLICLSDPRGPETEGACVPPIEKLWDELSKGHPFPTCDMKESWNALPEEMRNAIPADVIKLMESTTVTGGNGGASGAFCPYDLMYYSNLYGPACRAHSVIQVKINGQDFTRVWWGISGGLGTKSRTRTEYFGSGSTTPFYDPAESAKRWIDDQENNRTGTGTNGSSSPWFGNRH</sequence>
<accession>A0A2S8I833</accession>
<comment type="caution">
    <text evidence="3">The sequence shown here is derived from an EMBL/GenBank/DDBJ whole genome shotgun (WGS) entry which is preliminary data.</text>
</comment>
<evidence type="ECO:0000256" key="2">
    <source>
        <dbReference type="SAM" id="SignalP"/>
    </source>
</evidence>
<dbReference type="EMBL" id="PUIQ01000062">
    <property type="protein sequence ID" value="PQP10858.1"/>
    <property type="molecule type" value="Genomic_DNA"/>
</dbReference>
<proteinExistence type="predicted"/>
<evidence type="ECO:0000313" key="4">
    <source>
        <dbReference type="Proteomes" id="UP000238206"/>
    </source>
</evidence>
<keyword evidence="2" id="KW-0732">Signal</keyword>
<dbReference type="AlphaFoldDB" id="A0A2S8I833"/>
<feature type="region of interest" description="Disordered" evidence="1">
    <location>
        <begin position="195"/>
        <end position="216"/>
    </location>
</feature>
<evidence type="ECO:0000256" key="1">
    <source>
        <dbReference type="SAM" id="MobiDB-lite"/>
    </source>
</evidence>
<feature type="signal peptide" evidence="2">
    <location>
        <begin position="1"/>
        <end position="36"/>
    </location>
</feature>
<feature type="chain" id="PRO_5015659720" evidence="2">
    <location>
        <begin position="37"/>
        <end position="216"/>
    </location>
</feature>
<feature type="compositionally biased region" description="Polar residues" evidence="1">
    <location>
        <begin position="198"/>
        <end position="216"/>
    </location>
</feature>
<reference evidence="3 4" key="1">
    <citation type="submission" date="2018-02" db="EMBL/GenBank/DDBJ databases">
        <title>Draft genome sequencing of Burkholderia cepacia Y14-15.</title>
        <authorList>
            <person name="Zheng B.-X."/>
        </authorList>
    </citation>
    <scope>NUCLEOTIDE SEQUENCE [LARGE SCALE GENOMIC DNA]</scope>
    <source>
        <strain evidence="3 4">Y14-15</strain>
    </source>
</reference>
<protein>
    <submittedName>
        <fullName evidence="3">Uncharacterized protein</fullName>
    </submittedName>
</protein>
<name>A0A2S8I833_BURCE</name>
<evidence type="ECO:0000313" key="3">
    <source>
        <dbReference type="EMBL" id="PQP10858.1"/>
    </source>
</evidence>